<organism evidence="1 2">
    <name type="scientific">Winogradskyella damuponensis</name>
    <dbReference type="NCBI Taxonomy" id="943939"/>
    <lineage>
        <taxon>Bacteria</taxon>
        <taxon>Pseudomonadati</taxon>
        <taxon>Bacteroidota</taxon>
        <taxon>Flavobacteriia</taxon>
        <taxon>Flavobacteriales</taxon>
        <taxon>Flavobacteriaceae</taxon>
        <taxon>Winogradskyella</taxon>
    </lineage>
</organism>
<proteinExistence type="predicted"/>
<sequence>MLEGKEKIDLESLQAFLDKNEIPKIKGKPKTFLGIAKQPHYENVLSNIYAFYFNVNEVHKFKDLFISSLLECVYKTNLGKQKTGLENFFDFVSETEYPTNKGGRIDLILSNKEQAIIVENKVYHNLNNDLNDYWTSTKKQEEYKIGIVLSIQPISKINHLHFINITHLQLLNQVMQNIGGYLLEANEKYIVFLKDLYQNVINLSTDIMNTKEIEFYLKNRDEIHYTARFLNRFKDHIKQEVEQACHILNGDTPFLKLNNTGNRFRYYKSIKVPNLMFTVVFDQLYIDSKKRIWIVVELNGEALIDVGMYKEIDFTIEEKQCFTQDFYTRKHSGWAHFAGIGFYLVKDELPLNNLAEFIAEKIETEHLLSIFKKIEDFLIANKK</sequence>
<accession>A0ABP8CSV8</accession>
<reference evidence="2" key="1">
    <citation type="journal article" date="2019" name="Int. J. Syst. Evol. Microbiol.">
        <title>The Global Catalogue of Microorganisms (GCM) 10K type strain sequencing project: providing services to taxonomists for standard genome sequencing and annotation.</title>
        <authorList>
            <consortium name="The Broad Institute Genomics Platform"/>
            <consortium name="The Broad Institute Genome Sequencing Center for Infectious Disease"/>
            <person name="Wu L."/>
            <person name="Ma J."/>
        </authorList>
    </citation>
    <scope>NUCLEOTIDE SEQUENCE [LARGE SCALE GENOMIC DNA]</scope>
    <source>
        <strain evidence="2">JCM 17633</strain>
    </source>
</reference>
<dbReference type="EMBL" id="BAABCB010000015">
    <property type="protein sequence ID" value="GAA4242828.1"/>
    <property type="molecule type" value="Genomic_DNA"/>
</dbReference>
<protein>
    <recommendedName>
        <fullName evidence="3">PD-(D/E)XK nuclease superfamily protein</fullName>
    </recommendedName>
</protein>
<evidence type="ECO:0000313" key="2">
    <source>
        <dbReference type="Proteomes" id="UP001501682"/>
    </source>
</evidence>
<name>A0ABP8CSV8_9FLAO</name>
<dbReference type="InterPro" id="IPR029470">
    <property type="entry name" value="PDDEXK_4"/>
</dbReference>
<evidence type="ECO:0008006" key="3">
    <source>
        <dbReference type="Google" id="ProtNLM"/>
    </source>
</evidence>
<keyword evidence="2" id="KW-1185">Reference proteome</keyword>
<dbReference type="RefSeq" id="WP_344713665.1">
    <property type="nucleotide sequence ID" value="NZ_BAABCB010000015.1"/>
</dbReference>
<dbReference type="Proteomes" id="UP001501682">
    <property type="component" value="Unassembled WGS sequence"/>
</dbReference>
<comment type="caution">
    <text evidence="1">The sequence shown here is derived from an EMBL/GenBank/DDBJ whole genome shotgun (WGS) entry which is preliminary data.</text>
</comment>
<evidence type="ECO:0000313" key="1">
    <source>
        <dbReference type="EMBL" id="GAA4242828.1"/>
    </source>
</evidence>
<dbReference type="Pfam" id="PF14281">
    <property type="entry name" value="PDDEXK_4"/>
    <property type="match status" value="1"/>
</dbReference>
<gene>
    <name evidence="1" type="ORF">GCM10022292_14680</name>
</gene>